<keyword evidence="3" id="KW-0540">Nuclease</keyword>
<evidence type="ECO:0000313" key="9">
    <source>
        <dbReference type="EMBL" id="GBG74854.1"/>
    </source>
</evidence>
<keyword evidence="5" id="KW-0378">Hydrolase</keyword>
<comment type="caution">
    <text evidence="9">The sequence shown here is derived from an EMBL/GenBank/DDBJ whole genome shotgun (WGS) entry which is preliminary data.</text>
</comment>
<dbReference type="InterPro" id="IPR043502">
    <property type="entry name" value="DNA/RNA_pol_sf"/>
</dbReference>
<protein>
    <recommendedName>
        <fullName evidence="8">Reverse transcriptase domain-containing protein</fullName>
    </recommendedName>
</protein>
<dbReference type="SUPFAM" id="SSF56672">
    <property type="entry name" value="DNA/RNA polymerases"/>
    <property type="match status" value="2"/>
</dbReference>
<evidence type="ECO:0000256" key="1">
    <source>
        <dbReference type="ARBA" id="ARBA00022679"/>
    </source>
</evidence>
<dbReference type="GO" id="GO:0003964">
    <property type="term" value="F:RNA-directed DNA polymerase activity"/>
    <property type="evidence" value="ECO:0007669"/>
    <property type="project" value="UniProtKB-KW"/>
</dbReference>
<dbReference type="Gene3D" id="3.30.70.270">
    <property type="match status" value="2"/>
</dbReference>
<accession>A0A388KXS2</accession>
<evidence type="ECO:0000256" key="2">
    <source>
        <dbReference type="ARBA" id="ARBA00022695"/>
    </source>
</evidence>
<proteinExistence type="predicted"/>
<evidence type="ECO:0000256" key="4">
    <source>
        <dbReference type="ARBA" id="ARBA00022759"/>
    </source>
</evidence>
<dbReference type="PANTHER" id="PTHR37984">
    <property type="entry name" value="PROTEIN CBG26694"/>
    <property type="match status" value="1"/>
</dbReference>
<sequence>MVDAGKAETSEVKPQIPLDPLEAELQAQEEKLRQQAQAVETLKAELKKKEEATQKEARRKLLIADVEKIRRPKLTPPLAPFEFQRPKVTPPPMFSGEDPKVDVADWVVVQRTYLSGFKCDEDVKVSAILARLERSALKWCTATSSKQGVASSGSFTFEDSELDATWEEDDAQCIADFFLSLQEKKKHKSELILLRPSILGAKIKGFLDCGATRNFISPMTVSKLHLDQRLVKLRQPLEIDHARLFVAYVKQTDMEIAPCPSQMQQVVDKFSDFMEEPTGLVHRKTKHKIEILPGSVPPNSRVYRMSPAELEELRKGLETLTSKGWIRPSTSEFGAPVLFVPNGNGEFRMWVDYRGLNKIMRKSTEPLPRIDDLLDMVQGCTIFSKIDLKSGYHQIEMVEGDVHKTTFKTSYISKKGLQKMRLGLKVLKLDQPVVSKLAENREMVVDSYVEGVGAYFRLEAGGKVERVLHSLTLLMEYSLPFDMILGTDWGEAADADVKPGPQALDKMDKEVGRANGAGLGKGQGQIRHQESGSRARVAVAGVCVEQGGEVVAGFKQGFRVLAKCMEELFPELGEEAGVAITDDILGEGVVSGDMVEEENDSLWHCFDVGKDRRPMEISGDGVKGFLETKVASGLGVVVLGQELGAEATGVRDAKSASAFGLGDGVEVAEFVIDGGEVWAREVSLGVAMAERWQELDMGHGGIDFLGGVVIGAAGEGIGNVVALARGVTNGKEFLVAEDGENLAEMIKVGLEGGAKSKDVVEVDHDTDFEEVAKDVVYGGLECGGSVGETERHYEKLVVPEAGAKGGFVGVLADADLVEATAEVDLGEVFGSTEAIKEFGYPGKRILVLDRDLVQGAIVCAHAEFRGAVFLDEETAGTEGGGTRLNESIFKEFIEMALHFFGLGDGELLWGAARGGVAGLEIDGVGNTLVGRYSGGQGFRKHLAATETTAVGLEEGAFGRGELFETRGLGGGGRLGGQALPFHPHEMDSLEVFLGELGWVKGLGRGIKAVVGDHVVEKPGVVGGGWSLRAEVRKAIMVEKAGKEIGERELGLMGEGCGEVGEAYPLDEGDEDVVGNESQRDVEAEGANVMDESLGGAGLAEVAKLIDVVIDGLLWTEGGGEKVGPLKEGDAGKVVGSTVVGFGILNLREEKEDVLVGEAGERRDIGGAEGAGNVPVAGDDASEVVEVAVVGRGVVVGVILTAVTKEVPRRRLGYGGVNARKDLGAQTLEEFVRSVYNRWHDPQGAQKATDAINNLCSRRFKNVRELTDTVKRLLVVPGVRFDQQVLLTDYLRCLPVEVRTKLVDEAYVEQHSFAPFSKKALDIEAKLGSAHQASHDGRKRLPQDWKKKGQLMFVDHDGQTTEIDDFPDLGDATEQDGASVVKREVVHAIEVVPGSKVSRGRSYRMSPAELDELRRELKELTEKGWIRPSTSPYGAPVLFVPKKGGPLRMCIDYRGLNAITVKNVEPLPRIDDLLDRVQGCRYFTKIDLKSGYHQIAVRPEYQHKTTFETRYGLYEFVVMPFGLCNAPGTFQHAMNKIFHEYLDKFIVVYLDDILIFSRTVEEHAEHLKIVLGLLRQHQYKVNLDKCKFGRTKILYLGHEISAKGLRPEDAKVASIRDWPKPQTVTEVRSFLGMMGYYRSFVTTDASQYGIGAVLAQQEGPKLRPIEYMSKKMPSQKLAKSMYERELYALYRALVHWRHYLLGRFFNVRLDHETLRWIKTQPVLSDALKRWIQVVDMYDYQLDPIKGMYNKVADALSRRADYLGALVTEFGISDELTRSLVEAYQGDPVMSEIIRRFQAKDKTTLDEFTMVDGLLFLEKAGNKRLCVPYTETPVVFLEVYAFCGCEFLETTGWRSRRRSGGTILAFRPHKVGGREVLNGELGGVERGSAKVVIGGGWSGVVMEKAGAGGSGRGLVMGVEELIVVKHAREEVNEGHVGFVGEGGCKVFVAYSRDAGDERKVGNDGVGEVMAEGADVLDEAVCGTGLAEVTKLSEVVIDGFLGAEGGSEKVGPLEEGVTRSSGGTTVADFGHPPFGGIAEEVGGGNGKAVDKGHVVEVQRVLKLGKEEENVLVGKAGEGHDVGGSEGTGDFPFAGNDPGEGVEVEVIQGGVVAGVIELAVVVKEVVGGKLVEEEGLVDMVVEVVGVEEVGGGVLLEAAVEEGVVCVVEEGGAAVVTAVMEGLFPSSVVTRSDMDDMVAFMSLREAVTDVWRVSSMWRMAERSGVAVFAGVCSPARLRAMPSTESVRMSHMLMEDAAMSGEEGVEDTTGTDVEDAAAAVEAAVAVVLAAVLWEFLGWRGGMWRWGGQSLVY</sequence>
<dbReference type="Gene3D" id="3.10.10.10">
    <property type="entry name" value="HIV Type 1 Reverse Transcriptase, subunit A, domain 1"/>
    <property type="match status" value="2"/>
</dbReference>
<dbReference type="InterPro" id="IPR050951">
    <property type="entry name" value="Retrovirus_Pol_polyprotein"/>
</dbReference>
<evidence type="ECO:0000256" key="6">
    <source>
        <dbReference type="ARBA" id="ARBA00022918"/>
    </source>
</evidence>
<feature type="domain" description="Reverse transcriptase" evidence="8">
    <location>
        <begin position="1420"/>
        <end position="1599"/>
    </location>
</feature>
<evidence type="ECO:0000259" key="8">
    <source>
        <dbReference type="PROSITE" id="PS50878"/>
    </source>
</evidence>
<dbReference type="Gramene" id="GBG74854">
    <property type="protein sequence ID" value="GBG74854"/>
    <property type="gene ID" value="CBR_g19367"/>
</dbReference>
<keyword evidence="7" id="KW-0175">Coiled coil</keyword>
<dbReference type="CDD" id="cd01647">
    <property type="entry name" value="RT_LTR"/>
    <property type="match status" value="2"/>
</dbReference>
<keyword evidence="1" id="KW-0808">Transferase</keyword>
<dbReference type="InterPro" id="IPR041373">
    <property type="entry name" value="RT_RNaseH"/>
</dbReference>
<evidence type="ECO:0000256" key="3">
    <source>
        <dbReference type="ARBA" id="ARBA00022722"/>
    </source>
</evidence>
<evidence type="ECO:0000256" key="7">
    <source>
        <dbReference type="SAM" id="Coils"/>
    </source>
</evidence>
<reference evidence="9 10" key="1">
    <citation type="journal article" date="2018" name="Cell">
        <title>The Chara Genome: Secondary Complexity and Implications for Plant Terrestrialization.</title>
        <authorList>
            <person name="Nishiyama T."/>
            <person name="Sakayama H."/>
            <person name="Vries J.D."/>
            <person name="Buschmann H."/>
            <person name="Saint-Marcoux D."/>
            <person name="Ullrich K.K."/>
            <person name="Haas F.B."/>
            <person name="Vanderstraeten L."/>
            <person name="Becker D."/>
            <person name="Lang D."/>
            <person name="Vosolsobe S."/>
            <person name="Rombauts S."/>
            <person name="Wilhelmsson P.K.I."/>
            <person name="Janitza P."/>
            <person name="Kern R."/>
            <person name="Heyl A."/>
            <person name="Rumpler F."/>
            <person name="Villalobos L.I.A.C."/>
            <person name="Clay J.M."/>
            <person name="Skokan R."/>
            <person name="Toyoda A."/>
            <person name="Suzuki Y."/>
            <person name="Kagoshima H."/>
            <person name="Schijlen E."/>
            <person name="Tajeshwar N."/>
            <person name="Catarino B."/>
            <person name="Hetherington A.J."/>
            <person name="Saltykova A."/>
            <person name="Bonnot C."/>
            <person name="Breuninger H."/>
            <person name="Symeonidi A."/>
            <person name="Radhakrishnan G.V."/>
            <person name="Van Nieuwerburgh F."/>
            <person name="Deforce D."/>
            <person name="Chang C."/>
            <person name="Karol K.G."/>
            <person name="Hedrich R."/>
            <person name="Ulvskov P."/>
            <person name="Glockner G."/>
            <person name="Delwiche C.F."/>
            <person name="Petrasek J."/>
            <person name="Van de Peer Y."/>
            <person name="Friml J."/>
            <person name="Beilby M."/>
            <person name="Dolan L."/>
            <person name="Kohara Y."/>
            <person name="Sugano S."/>
            <person name="Fujiyama A."/>
            <person name="Delaux P.-M."/>
            <person name="Quint M."/>
            <person name="TheiBen G."/>
            <person name="Hagemann M."/>
            <person name="Harholt J."/>
            <person name="Dunand C."/>
            <person name="Zachgo S."/>
            <person name="Langdale J."/>
            <person name="Maumus F."/>
            <person name="Straeten D.V.D."/>
            <person name="Gould S.B."/>
            <person name="Rensing S.A."/>
        </authorList>
    </citation>
    <scope>NUCLEOTIDE SEQUENCE [LARGE SCALE GENOMIC DNA]</scope>
    <source>
        <strain evidence="9 10">S276</strain>
    </source>
</reference>
<dbReference type="Pfam" id="PF00078">
    <property type="entry name" value="RVT_1"/>
    <property type="match status" value="2"/>
</dbReference>
<feature type="coiled-coil region" evidence="7">
    <location>
        <begin position="18"/>
        <end position="59"/>
    </location>
</feature>
<gene>
    <name evidence="9" type="ORF">CBR_g19367</name>
</gene>
<dbReference type="Pfam" id="PF17917">
    <property type="entry name" value="RT_RNaseH"/>
    <property type="match status" value="1"/>
</dbReference>
<evidence type="ECO:0000256" key="5">
    <source>
        <dbReference type="ARBA" id="ARBA00022801"/>
    </source>
</evidence>
<organism evidence="9 10">
    <name type="scientific">Chara braunii</name>
    <name type="common">Braun's stonewort</name>
    <dbReference type="NCBI Taxonomy" id="69332"/>
    <lineage>
        <taxon>Eukaryota</taxon>
        <taxon>Viridiplantae</taxon>
        <taxon>Streptophyta</taxon>
        <taxon>Charophyceae</taxon>
        <taxon>Charales</taxon>
        <taxon>Characeae</taxon>
        <taxon>Chara</taxon>
    </lineage>
</organism>
<keyword evidence="6" id="KW-0695">RNA-directed DNA polymerase</keyword>
<dbReference type="GO" id="GO:0016787">
    <property type="term" value="F:hydrolase activity"/>
    <property type="evidence" value="ECO:0007669"/>
    <property type="project" value="UniProtKB-KW"/>
</dbReference>
<dbReference type="InterPro" id="IPR043128">
    <property type="entry name" value="Rev_trsase/Diguanyl_cyclase"/>
</dbReference>
<dbReference type="Proteomes" id="UP000265515">
    <property type="component" value="Unassembled WGS sequence"/>
</dbReference>
<keyword evidence="2" id="KW-0548">Nucleotidyltransferase</keyword>
<dbReference type="InterPro" id="IPR000477">
    <property type="entry name" value="RT_dom"/>
</dbReference>
<dbReference type="EMBL" id="BFEA01000212">
    <property type="protein sequence ID" value="GBG74854.1"/>
    <property type="molecule type" value="Genomic_DNA"/>
</dbReference>
<evidence type="ECO:0000313" key="10">
    <source>
        <dbReference type="Proteomes" id="UP000265515"/>
    </source>
</evidence>
<keyword evidence="4" id="KW-0255">Endonuclease</keyword>
<dbReference type="CDD" id="cd09274">
    <property type="entry name" value="RNase_HI_RT_Ty3"/>
    <property type="match status" value="1"/>
</dbReference>
<keyword evidence="10" id="KW-1185">Reference proteome</keyword>
<dbReference type="PROSITE" id="PS50878">
    <property type="entry name" value="RT_POL"/>
    <property type="match status" value="1"/>
</dbReference>
<name>A0A388KXS2_CHABU</name>
<dbReference type="PANTHER" id="PTHR37984:SF5">
    <property type="entry name" value="PROTEIN NYNRIN-LIKE"/>
    <property type="match status" value="1"/>
</dbReference>
<dbReference type="GO" id="GO:0004519">
    <property type="term" value="F:endonuclease activity"/>
    <property type="evidence" value="ECO:0007669"/>
    <property type="project" value="UniProtKB-KW"/>
</dbReference>
<dbReference type="OrthoDB" id="2693386at2759"/>